<organism evidence="1 2">
    <name type="scientific">Brevibacillus borstelensis AK1</name>
    <dbReference type="NCBI Taxonomy" id="1300222"/>
    <lineage>
        <taxon>Bacteria</taxon>
        <taxon>Bacillati</taxon>
        <taxon>Bacillota</taxon>
        <taxon>Bacilli</taxon>
        <taxon>Bacillales</taxon>
        <taxon>Paenibacillaceae</taxon>
        <taxon>Brevibacillus</taxon>
    </lineage>
</organism>
<dbReference type="Pfam" id="PF00269">
    <property type="entry name" value="SASP"/>
    <property type="match status" value="1"/>
</dbReference>
<dbReference type="PATRIC" id="fig|1300222.3.peg.1570"/>
<proteinExistence type="predicted"/>
<dbReference type="AlphaFoldDB" id="M8DK81"/>
<protein>
    <recommendedName>
        <fullName evidence="3">Small acid-soluble spore protein alpha/beta type</fullName>
    </recommendedName>
</protein>
<evidence type="ECO:0000313" key="1">
    <source>
        <dbReference type="EMBL" id="EMT53867.1"/>
    </source>
</evidence>
<dbReference type="Proteomes" id="UP000012081">
    <property type="component" value="Unassembled WGS sequence"/>
</dbReference>
<dbReference type="OrthoDB" id="1683773at2"/>
<name>M8DK81_9BACL</name>
<sequence length="84" mass="9218">MSRRRRRPLVPQAQAGLDQLKARVAGVNQPEQAKFEVAQELNVPLQNGYNGQLSAHDAGRIGGQLGGGMVKELVRMAMEQLPRK</sequence>
<dbReference type="EMBL" id="APBN01000002">
    <property type="protein sequence ID" value="EMT53867.1"/>
    <property type="molecule type" value="Genomic_DNA"/>
</dbReference>
<dbReference type="GO" id="GO:0003690">
    <property type="term" value="F:double-stranded DNA binding"/>
    <property type="evidence" value="ECO:0007669"/>
    <property type="project" value="InterPro"/>
</dbReference>
<dbReference type="InterPro" id="IPR001448">
    <property type="entry name" value="SASP_alpha/beta-type"/>
</dbReference>
<dbReference type="GO" id="GO:0006265">
    <property type="term" value="P:DNA topological change"/>
    <property type="evidence" value="ECO:0007669"/>
    <property type="project" value="InterPro"/>
</dbReference>
<dbReference type="GeneID" id="89500391"/>
<dbReference type="InterPro" id="IPR038300">
    <property type="entry name" value="SASP_sf_alpha/beta"/>
</dbReference>
<dbReference type="Gene3D" id="6.10.10.80">
    <property type="entry name" value="Small, acid-soluble spore protein, alpha/beta type-like"/>
    <property type="match status" value="1"/>
</dbReference>
<keyword evidence="2" id="KW-1185">Reference proteome</keyword>
<accession>M8DK81</accession>
<dbReference type="RefSeq" id="WP_003387415.1">
    <property type="nucleotide sequence ID" value="NZ_APBN01000002.1"/>
</dbReference>
<comment type="caution">
    <text evidence="1">The sequence shown here is derived from an EMBL/GenBank/DDBJ whole genome shotgun (WGS) entry which is preliminary data.</text>
</comment>
<gene>
    <name evidence="1" type="ORF">I532_07625</name>
</gene>
<reference evidence="1 2" key="1">
    <citation type="submission" date="2013-03" db="EMBL/GenBank/DDBJ databases">
        <title>Assembly of a new bacterial strain Brevibacillus borstelensis AK1.</title>
        <authorList>
            <person name="Rajan I."/>
            <person name="PoliReddy D."/>
            <person name="Sugumar T."/>
            <person name="Rathinam K."/>
            <person name="Alqarawi S."/>
            <person name="Khalil A.B."/>
            <person name="Sivakumar N."/>
        </authorList>
    </citation>
    <scope>NUCLEOTIDE SEQUENCE [LARGE SCALE GENOMIC DNA]</scope>
    <source>
        <strain evidence="1 2">AK1</strain>
    </source>
</reference>
<dbReference type="STRING" id="1300222.I532_07625"/>
<evidence type="ECO:0000313" key="2">
    <source>
        <dbReference type="Proteomes" id="UP000012081"/>
    </source>
</evidence>
<evidence type="ECO:0008006" key="3">
    <source>
        <dbReference type="Google" id="ProtNLM"/>
    </source>
</evidence>